<evidence type="ECO:0000313" key="2">
    <source>
        <dbReference type="Proteomes" id="UP001652445"/>
    </source>
</evidence>
<sequence length="580" mass="65013">YYQFWINEGAGWQIAQAYSTSNVYSWTPTKEGNYRVIVWLKDWNSQTVDYDLWKEEGYSISGEPLLLNSVTFEKQSPQPANTTLRVTANASGGTGRYYQFWINEGAGWQIAQAYSTSNVYSWTPTKEGNYRVVVWLKDWNSQTVDYDLWKEEGYSISGGPLLLNSLTFEKQSPQPANTTLRVTANASGGTGRYYQFWINEGAGWQIAQAYSTSNVYSWTPTKEGNYRVVVWLKDWNSQTVDYDLWKEEGYTVVGNSYQYINLFVKSTTQAEKQINGQRARLYSDGRRFVNLQSSSNDISGLVNNVDYFADSQGYWFSEAYLSTDSLTMTVSSNSSGITLNVKDTNLIARAETPVYGGEYTIASTSACSPNCDYTIYLMAGIGTYRSGMWPDSEVTIDSLYGSNVQVYELFPYNSLDGFSGIKLIALRALQIRNVAIDSMEEGVSQRIQDEINFVKNNYDGGKRIIIGHSGGGVAGARTARYLQVNDPVKIDYLAMVGSPRTSLKDINTKVISIAAPTDPVPDTTYFYWPDGNPASSLQINLAPQSNGFATHATYFQNLVWNNGQNNNVTDTMSMIYSFAH</sequence>
<proteinExistence type="predicted"/>
<name>A0ABT2UFF2_9BACL</name>
<keyword evidence="2" id="KW-1185">Reference proteome</keyword>
<comment type="caution">
    <text evidence="1">The sequence shown here is derived from an EMBL/GenBank/DDBJ whole genome shotgun (WGS) entry which is preliminary data.</text>
</comment>
<evidence type="ECO:0000313" key="1">
    <source>
        <dbReference type="EMBL" id="MCU6792384.1"/>
    </source>
</evidence>
<dbReference type="RefSeq" id="WP_262683774.1">
    <property type="nucleotide sequence ID" value="NZ_JAOQIO010000023.1"/>
</dbReference>
<reference evidence="1 2" key="1">
    <citation type="submission" date="2022-09" db="EMBL/GenBank/DDBJ databases">
        <authorList>
            <person name="Han X.L."/>
            <person name="Wang Q."/>
            <person name="Lu T."/>
        </authorList>
    </citation>
    <scope>NUCLEOTIDE SEQUENCE [LARGE SCALE GENOMIC DNA]</scope>
    <source>
        <strain evidence="1 2">WQ 127069</strain>
    </source>
</reference>
<accession>A0ABT2UFF2</accession>
<dbReference type="EMBL" id="JAOQIO010000023">
    <property type="protein sequence ID" value="MCU6792384.1"/>
    <property type="molecule type" value="Genomic_DNA"/>
</dbReference>
<evidence type="ECO:0008006" key="3">
    <source>
        <dbReference type="Google" id="ProtNLM"/>
    </source>
</evidence>
<gene>
    <name evidence="1" type="ORF">OB236_09610</name>
</gene>
<feature type="non-terminal residue" evidence="1">
    <location>
        <position position="1"/>
    </location>
</feature>
<protein>
    <recommendedName>
        <fullName evidence="3">Alpha/beta hydrolase</fullName>
    </recommendedName>
</protein>
<dbReference type="SUPFAM" id="SSF53474">
    <property type="entry name" value="alpha/beta-Hydrolases"/>
    <property type="match status" value="1"/>
</dbReference>
<dbReference type="Proteomes" id="UP001652445">
    <property type="component" value="Unassembled WGS sequence"/>
</dbReference>
<dbReference type="InterPro" id="IPR029058">
    <property type="entry name" value="AB_hydrolase_fold"/>
</dbReference>
<organism evidence="1 2">
    <name type="scientific">Paenibacillus baimaensis</name>
    <dbReference type="NCBI Taxonomy" id="2982185"/>
    <lineage>
        <taxon>Bacteria</taxon>
        <taxon>Bacillati</taxon>
        <taxon>Bacillota</taxon>
        <taxon>Bacilli</taxon>
        <taxon>Bacillales</taxon>
        <taxon>Paenibacillaceae</taxon>
        <taxon>Paenibacillus</taxon>
    </lineage>
</organism>